<gene>
    <name evidence="4" type="ORF">SAMN05660895_2342</name>
</gene>
<organism evidence="4 5">
    <name type="scientific">Thermoflavifilum thermophilum</name>
    <dbReference type="NCBI Taxonomy" id="1393122"/>
    <lineage>
        <taxon>Bacteria</taxon>
        <taxon>Pseudomonadati</taxon>
        <taxon>Bacteroidota</taxon>
        <taxon>Chitinophagia</taxon>
        <taxon>Chitinophagales</taxon>
        <taxon>Chitinophagaceae</taxon>
        <taxon>Thermoflavifilum</taxon>
    </lineage>
</organism>
<dbReference type="RefSeq" id="WP_092460696.1">
    <property type="nucleotide sequence ID" value="NZ_FPCJ01000001.1"/>
</dbReference>
<dbReference type="Gene3D" id="3.90.850.10">
    <property type="entry name" value="Fumarylacetoacetase-like, C-terminal domain"/>
    <property type="match status" value="1"/>
</dbReference>
<protein>
    <submittedName>
        <fullName evidence="4">2-keto-4-pentenoate hydratase/2-oxohepta-3-ene-1,7-dioic acid hydratase (Catechol pathway)</fullName>
    </submittedName>
</protein>
<dbReference type="InterPro" id="IPR011234">
    <property type="entry name" value="Fumarylacetoacetase-like_C"/>
</dbReference>
<dbReference type="GO" id="GO:0016853">
    <property type="term" value="F:isomerase activity"/>
    <property type="evidence" value="ECO:0007669"/>
    <property type="project" value="UniProtKB-ARBA"/>
</dbReference>
<dbReference type="PANTHER" id="PTHR42796">
    <property type="entry name" value="FUMARYLACETOACETATE HYDROLASE DOMAIN-CONTAINING PROTEIN 2A-RELATED"/>
    <property type="match status" value="1"/>
</dbReference>
<dbReference type="SUPFAM" id="SSF56529">
    <property type="entry name" value="FAH"/>
    <property type="match status" value="1"/>
</dbReference>
<keyword evidence="5" id="KW-1185">Reference proteome</keyword>
<evidence type="ECO:0000313" key="4">
    <source>
        <dbReference type="EMBL" id="SFV35876.1"/>
    </source>
</evidence>
<dbReference type="Pfam" id="PF01557">
    <property type="entry name" value="FAA_hydrolase"/>
    <property type="match status" value="1"/>
</dbReference>
<dbReference type="GO" id="GO:0046872">
    <property type="term" value="F:metal ion binding"/>
    <property type="evidence" value="ECO:0007669"/>
    <property type="project" value="UniProtKB-KW"/>
</dbReference>
<accession>A0A1I7NML0</accession>
<dbReference type="InterPro" id="IPR036663">
    <property type="entry name" value="Fumarylacetoacetase_C_sf"/>
</dbReference>
<sequence length="284" mass="31259">MKLCRLGPAGNEKPAIWKDGRWLDVSAFGEDYDESFFETEGIVRLQNWLQSHLSECPEIPSPSRVGPCVKKPSKIVCIGLNYADHARETGAKIPSSPVIFLKAPSALCGVSDPLIIPEGSVKTDWEVELAVVMGKKASHIPISAAMQYVAGYAIMNDYSERYFQLEDTGQWTKGKSFDSFAPLGPWLVTADEIADPHQLHLWLSVNDEIQQNSHTQEMIFKIPFLIHYLSKLMTLFPGDIISTGTPAGVGMGKNPQKFLKPGDIIAYGIDGLGEARQHAVACRS</sequence>
<reference evidence="5" key="1">
    <citation type="submission" date="2016-10" db="EMBL/GenBank/DDBJ databases">
        <authorList>
            <person name="Varghese N."/>
            <person name="Submissions S."/>
        </authorList>
    </citation>
    <scope>NUCLEOTIDE SEQUENCE [LARGE SCALE GENOMIC DNA]</scope>
    <source>
        <strain evidence="5">DSM 14807</strain>
    </source>
</reference>
<evidence type="ECO:0000259" key="3">
    <source>
        <dbReference type="Pfam" id="PF01557"/>
    </source>
</evidence>
<dbReference type="AlphaFoldDB" id="A0A1I7NML0"/>
<feature type="domain" description="Fumarylacetoacetase-like C-terminal" evidence="3">
    <location>
        <begin position="74"/>
        <end position="278"/>
    </location>
</feature>
<dbReference type="OrthoDB" id="9805307at2"/>
<keyword evidence="2" id="KW-0479">Metal-binding</keyword>
<name>A0A1I7NML0_9BACT</name>
<comment type="similarity">
    <text evidence="1">Belongs to the FAH family.</text>
</comment>
<evidence type="ECO:0000256" key="2">
    <source>
        <dbReference type="ARBA" id="ARBA00022723"/>
    </source>
</evidence>
<dbReference type="FunFam" id="3.90.850.10:FF:000002">
    <property type="entry name" value="2-hydroxyhepta-2,4-diene-1,7-dioate isomerase"/>
    <property type="match status" value="1"/>
</dbReference>
<evidence type="ECO:0000313" key="5">
    <source>
        <dbReference type="Proteomes" id="UP000199537"/>
    </source>
</evidence>
<dbReference type="InterPro" id="IPR051121">
    <property type="entry name" value="FAH"/>
</dbReference>
<dbReference type="PANTHER" id="PTHR42796:SF4">
    <property type="entry name" value="FUMARYLACETOACETATE HYDROLASE DOMAIN-CONTAINING PROTEIN 2A"/>
    <property type="match status" value="1"/>
</dbReference>
<dbReference type="STRING" id="1393122.SAMN05660895_2342"/>
<evidence type="ECO:0000256" key="1">
    <source>
        <dbReference type="ARBA" id="ARBA00010211"/>
    </source>
</evidence>
<dbReference type="GO" id="GO:0019752">
    <property type="term" value="P:carboxylic acid metabolic process"/>
    <property type="evidence" value="ECO:0007669"/>
    <property type="project" value="UniProtKB-ARBA"/>
</dbReference>
<proteinExistence type="inferred from homology"/>
<dbReference type="EMBL" id="FPCJ01000001">
    <property type="protein sequence ID" value="SFV35876.1"/>
    <property type="molecule type" value="Genomic_DNA"/>
</dbReference>
<dbReference type="Proteomes" id="UP000199537">
    <property type="component" value="Unassembled WGS sequence"/>
</dbReference>